<dbReference type="STRING" id="930146.SAMN05192533_11924"/>
<name>A0A1H8IZ77_9BACI</name>
<feature type="binding site" evidence="6">
    <location>
        <position position="50"/>
    </location>
    <ligand>
        <name>AMP</name>
        <dbReference type="ChEBI" id="CHEBI:456215"/>
    </ligand>
</feature>
<dbReference type="GO" id="GO:0005737">
    <property type="term" value="C:cytoplasm"/>
    <property type="evidence" value="ECO:0007669"/>
    <property type="project" value="UniProtKB-SubCell"/>
</dbReference>
<keyword evidence="11" id="KW-1185">Reference proteome</keyword>
<keyword evidence="1 6" id="KW-0808">Transferase</keyword>
<dbReference type="PANTHER" id="PTHR23359">
    <property type="entry name" value="NUCLEOTIDE KINASE"/>
    <property type="match status" value="1"/>
</dbReference>
<dbReference type="GO" id="GO:0044209">
    <property type="term" value="P:AMP salvage"/>
    <property type="evidence" value="ECO:0007669"/>
    <property type="project" value="UniProtKB-UniRule"/>
</dbReference>
<dbReference type="InterPro" id="IPR033690">
    <property type="entry name" value="Adenylat_kinase_CS"/>
</dbReference>
<dbReference type="NCBIfam" id="TIGR01351">
    <property type="entry name" value="adk"/>
    <property type="match status" value="1"/>
</dbReference>
<comment type="similarity">
    <text evidence="6 7">Belongs to the adenylate kinase family.</text>
</comment>
<evidence type="ECO:0000256" key="8">
    <source>
        <dbReference type="RuleBase" id="RU003331"/>
    </source>
</evidence>
<dbReference type="NCBIfam" id="NF001380">
    <property type="entry name" value="PRK00279.1-2"/>
    <property type="match status" value="1"/>
</dbReference>
<dbReference type="Proteomes" id="UP000198553">
    <property type="component" value="Unassembled WGS sequence"/>
</dbReference>
<feature type="binding site" evidence="6">
    <location>
        <position position="106"/>
    </location>
    <ligand>
        <name>AMP</name>
        <dbReference type="ChEBI" id="CHEBI:456215"/>
    </ligand>
</feature>
<comment type="subcellular location">
    <subcellularLocation>
        <location evidence="6 8">Cytoplasm</location>
    </subcellularLocation>
</comment>
<feature type="binding site" evidence="6">
    <location>
        <position position="185"/>
    </location>
    <ligand>
        <name>AMP</name>
        <dbReference type="ChEBI" id="CHEBI:456215"/>
    </ligand>
</feature>
<comment type="function">
    <text evidence="6">Catalyzes the reversible transfer of the terminal phosphate group between ATP and AMP. Plays an important role in cellular energy homeostasis and in adenine nucleotide metabolism.</text>
</comment>
<keyword evidence="3 6" id="KW-0547">Nucleotide-binding</keyword>
<evidence type="ECO:0000313" key="10">
    <source>
        <dbReference type="EMBL" id="SEN73894.1"/>
    </source>
</evidence>
<feature type="binding site" evidence="6">
    <location>
        <position position="144"/>
    </location>
    <ligand>
        <name>Zn(2+)</name>
        <dbReference type="ChEBI" id="CHEBI:29105"/>
        <note>structural</note>
    </ligand>
</feature>
<feature type="binding site" evidence="6">
    <location>
        <begin position="99"/>
        <end position="102"/>
    </location>
    <ligand>
        <name>AMP</name>
        <dbReference type="ChEBI" id="CHEBI:456215"/>
    </ligand>
</feature>
<feature type="binding site" evidence="6">
    <location>
        <position position="213"/>
    </location>
    <ligand>
        <name>ATP</name>
        <dbReference type="ChEBI" id="CHEBI:30616"/>
    </ligand>
</feature>
<dbReference type="InterPro" id="IPR006259">
    <property type="entry name" value="Adenyl_kin_sub"/>
</dbReference>
<reference evidence="11" key="1">
    <citation type="submission" date="2016-10" db="EMBL/GenBank/DDBJ databases">
        <authorList>
            <person name="Varghese N."/>
            <person name="Submissions S."/>
        </authorList>
    </citation>
    <scope>NUCLEOTIDE SEQUENCE [LARGE SCALE GENOMIC DNA]</scope>
    <source>
        <strain evidence="11">B48,IBRC-M 10115,DSM 25386,CECT 8001</strain>
    </source>
</reference>
<accession>A0A1H8IZ77</accession>
<feature type="domain" description="Adenylate kinase active site lid" evidence="9">
    <location>
        <begin position="141"/>
        <end position="176"/>
    </location>
</feature>
<protein>
    <recommendedName>
        <fullName evidence="6 8">Adenylate kinase</fullName>
        <shortName evidence="6">AK</shortName>
        <ecNumber evidence="6 8">2.7.4.3</ecNumber>
    </recommendedName>
    <alternativeName>
        <fullName evidence="6">ATP-AMP transphosphorylase</fullName>
    </alternativeName>
    <alternativeName>
        <fullName evidence="6">ATP:AMP phosphotransferase</fullName>
    </alternativeName>
    <alternativeName>
        <fullName evidence="6">Adenylate monophosphate kinase</fullName>
    </alternativeName>
</protein>
<comment type="subunit">
    <text evidence="6 8">Monomer.</text>
</comment>
<evidence type="ECO:0000313" key="11">
    <source>
        <dbReference type="Proteomes" id="UP000198553"/>
    </source>
</evidence>
<keyword evidence="6" id="KW-0862">Zinc</keyword>
<evidence type="ECO:0000259" key="9">
    <source>
        <dbReference type="Pfam" id="PF05191"/>
    </source>
</evidence>
<keyword evidence="2 6" id="KW-0545">Nucleotide biosynthesis</keyword>
<keyword evidence="6" id="KW-0963">Cytoplasm</keyword>
<feature type="binding site" evidence="6">
    <location>
        <begin position="71"/>
        <end position="73"/>
    </location>
    <ligand>
        <name>AMP</name>
        <dbReference type="ChEBI" id="CHEBI:456215"/>
    </ligand>
</feature>
<evidence type="ECO:0000256" key="6">
    <source>
        <dbReference type="HAMAP-Rule" id="MF_00235"/>
    </source>
</evidence>
<feature type="binding site" evidence="6">
    <location>
        <position position="164"/>
    </location>
    <ligand>
        <name>Zn(2+)</name>
        <dbReference type="ChEBI" id="CHEBI:29105"/>
        <note>structural</note>
    </ligand>
</feature>
<feature type="region of interest" description="LID" evidence="6">
    <location>
        <begin position="140"/>
        <end position="177"/>
    </location>
</feature>
<dbReference type="FunFam" id="3.40.50.300:FF:000106">
    <property type="entry name" value="Adenylate kinase mitochondrial"/>
    <property type="match status" value="1"/>
</dbReference>
<comment type="domain">
    <text evidence="6">Consists of three domains, a large central CORE domain and two small peripheral domains, NMPbind and LID, which undergo movements during catalysis. The LID domain closes over the site of phosphoryl transfer upon ATP binding. Assembling and dissambling the active center during each catalytic cycle provides an effective means to prevent ATP hydrolysis. Some bacteria have evolved a zinc-coordinating structure that stabilizes the LID domain.</text>
</comment>
<dbReference type="HAMAP" id="MF_00235">
    <property type="entry name" value="Adenylate_kinase_Adk"/>
    <property type="match status" value="1"/>
</dbReference>
<comment type="pathway">
    <text evidence="6">Purine metabolism; AMP biosynthesis via salvage pathway; AMP from ADP: step 1/1.</text>
</comment>
<dbReference type="UniPathway" id="UPA00588">
    <property type="reaction ID" value="UER00649"/>
</dbReference>
<dbReference type="EMBL" id="FOBW01000019">
    <property type="protein sequence ID" value="SEN73894.1"/>
    <property type="molecule type" value="Genomic_DNA"/>
</dbReference>
<dbReference type="Gene3D" id="3.40.50.300">
    <property type="entry name" value="P-loop containing nucleotide triphosphate hydrolases"/>
    <property type="match status" value="1"/>
</dbReference>
<feature type="binding site" evidence="6">
    <location>
        <position position="167"/>
    </location>
    <ligand>
        <name>Zn(2+)</name>
        <dbReference type="ChEBI" id="CHEBI:29105"/>
        <note>structural</note>
    </ligand>
</feature>
<dbReference type="Pfam" id="PF00406">
    <property type="entry name" value="ADK"/>
    <property type="match status" value="1"/>
</dbReference>
<dbReference type="NCBIfam" id="NF011100">
    <property type="entry name" value="PRK14527.1"/>
    <property type="match status" value="1"/>
</dbReference>
<dbReference type="PRINTS" id="PR00094">
    <property type="entry name" value="ADENYLTKNASE"/>
</dbReference>
<feature type="binding site" evidence="6">
    <location>
        <begin position="150"/>
        <end position="151"/>
    </location>
    <ligand>
        <name>ATP</name>
        <dbReference type="ChEBI" id="CHEBI:30616"/>
    </ligand>
</feature>
<keyword evidence="5 6" id="KW-0067">ATP-binding</keyword>
<feature type="binding site" evidence="6">
    <location>
        <position position="141"/>
    </location>
    <ligand>
        <name>ATP</name>
        <dbReference type="ChEBI" id="CHEBI:30616"/>
    </ligand>
</feature>
<comment type="catalytic activity">
    <reaction evidence="6 8">
        <text>AMP + ATP = 2 ADP</text>
        <dbReference type="Rhea" id="RHEA:12973"/>
        <dbReference type="ChEBI" id="CHEBI:30616"/>
        <dbReference type="ChEBI" id="CHEBI:456215"/>
        <dbReference type="ChEBI" id="CHEBI:456216"/>
        <dbReference type="EC" id="2.7.4.3"/>
    </reaction>
</comment>
<dbReference type="NCBIfam" id="NF001381">
    <property type="entry name" value="PRK00279.1-3"/>
    <property type="match status" value="1"/>
</dbReference>
<feature type="binding site" evidence="6">
    <location>
        <position position="174"/>
    </location>
    <ligand>
        <name>AMP</name>
        <dbReference type="ChEBI" id="CHEBI:456215"/>
    </ligand>
</feature>
<dbReference type="InterPro" id="IPR027417">
    <property type="entry name" value="P-loop_NTPase"/>
</dbReference>
<feature type="binding site" evidence="6">
    <location>
        <position position="45"/>
    </location>
    <ligand>
        <name>AMP</name>
        <dbReference type="ChEBI" id="CHEBI:456215"/>
    </ligand>
</feature>
<dbReference type="SUPFAM" id="SSF52540">
    <property type="entry name" value="P-loop containing nucleoside triphosphate hydrolases"/>
    <property type="match status" value="1"/>
</dbReference>
<feature type="binding site" evidence="6">
    <location>
        <begin position="24"/>
        <end position="29"/>
    </location>
    <ligand>
        <name>ATP</name>
        <dbReference type="ChEBI" id="CHEBI:30616"/>
    </ligand>
</feature>
<proteinExistence type="inferred from homology"/>
<evidence type="ECO:0000256" key="2">
    <source>
        <dbReference type="ARBA" id="ARBA00022727"/>
    </source>
</evidence>
<organism evidence="10 11">
    <name type="scientific">Mesobacillus persicus</name>
    <dbReference type="NCBI Taxonomy" id="930146"/>
    <lineage>
        <taxon>Bacteria</taxon>
        <taxon>Bacillati</taxon>
        <taxon>Bacillota</taxon>
        <taxon>Bacilli</taxon>
        <taxon>Bacillales</taxon>
        <taxon>Bacillaceae</taxon>
        <taxon>Mesobacillus</taxon>
    </lineage>
</organism>
<dbReference type="InterPro" id="IPR000850">
    <property type="entry name" value="Adenylat/UMP-CMP_kin"/>
</dbReference>
<dbReference type="CDD" id="cd01428">
    <property type="entry name" value="ADK"/>
    <property type="match status" value="1"/>
</dbReference>
<feature type="binding site" evidence="6">
    <location>
        <position position="147"/>
    </location>
    <ligand>
        <name>Zn(2+)</name>
        <dbReference type="ChEBI" id="CHEBI:29105"/>
        <note>structural</note>
    </ligand>
</feature>
<dbReference type="GO" id="GO:0008270">
    <property type="term" value="F:zinc ion binding"/>
    <property type="evidence" value="ECO:0007669"/>
    <property type="project" value="UniProtKB-UniRule"/>
</dbReference>
<evidence type="ECO:0000256" key="1">
    <source>
        <dbReference type="ARBA" id="ARBA00022679"/>
    </source>
</evidence>
<evidence type="ECO:0000256" key="7">
    <source>
        <dbReference type="RuleBase" id="RU003330"/>
    </source>
</evidence>
<dbReference type="InterPro" id="IPR007862">
    <property type="entry name" value="Adenylate_kinase_lid-dom"/>
</dbReference>
<dbReference type="GO" id="GO:0004017">
    <property type="term" value="F:AMP kinase activity"/>
    <property type="evidence" value="ECO:0007669"/>
    <property type="project" value="UniProtKB-UniRule"/>
</dbReference>
<dbReference type="AlphaFoldDB" id="A0A1H8IZ77"/>
<dbReference type="GO" id="GO:0005524">
    <property type="term" value="F:ATP binding"/>
    <property type="evidence" value="ECO:0007669"/>
    <property type="project" value="UniProtKB-UniRule"/>
</dbReference>
<sequence length="230" mass="25313">MSLNPSLETKGGILVNLVLMGLPGAGKGTQAEKIVSKYNIPHISTGDMFRAAIKEGTELGMQAKSFMDQGALVPDEVTIGIVRERLSKPDCEKGFLLDGFPRTVAQAEALETMLADLDKKIDYVINIDVDQSILMERLTGRRICKDCGSTYHLVFNPPAKDGVCDRCGGELYQRADDNADTVQNRLDVNIQQTKPLLDFYEGKGYLRNINGQQEINTVFVEVEKLLGSLT</sequence>
<keyword evidence="6" id="KW-0479">Metal-binding</keyword>
<dbReference type="PROSITE" id="PS00113">
    <property type="entry name" value="ADENYLATE_KINASE"/>
    <property type="match status" value="1"/>
</dbReference>
<evidence type="ECO:0000256" key="4">
    <source>
        <dbReference type="ARBA" id="ARBA00022777"/>
    </source>
</evidence>
<dbReference type="EC" id="2.7.4.3" evidence="6 8"/>
<dbReference type="Pfam" id="PF05191">
    <property type="entry name" value="ADK_lid"/>
    <property type="match status" value="1"/>
</dbReference>
<keyword evidence="4 6" id="KW-0418">Kinase</keyword>
<feature type="region of interest" description="NMP" evidence="6">
    <location>
        <begin position="44"/>
        <end position="73"/>
    </location>
</feature>
<evidence type="ECO:0000256" key="3">
    <source>
        <dbReference type="ARBA" id="ARBA00022741"/>
    </source>
</evidence>
<evidence type="ECO:0000256" key="5">
    <source>
        <dbReference type="ARBA" id="ARBA00022840"/>
    </source>
</evidence>
<gene>
    <name evidence="6" type="primary">adk</name>
    <name evidence="10" type="ORF">SAMN05192533_11924</name>
</gene>